<name>A0A5N6U8P0_ASPAV</name>
<dbReference type="EMBL" id="ML742025">
    <property type="protein sequence ID" value="KAE8154993.1"/>
    <property type="molecule type" value="Genomic_DNA"/>
</dbReference>
<organism evidence="1 2">
    <name type="scientific">Aspergillus avenaceus</name>
    <dbReference type="NCBI Taxonomy" id="36643"/>
    <lineage>
        <taxon>Eukaryota</taxon>
        <taxon>Fungi</taxon>
        <taxon>Dikarya</taxon>
        <taxon>Ascomycota</taxon>
        <taxon>Pezizomycotina</taxon>
        <taxon>Eurotiomycetes</taxon>
        <taxon>Eurotiomycetidae</taxon>
        <taxon>Eurotiales</taxon>
        <taxon>Aspergillaceae</taxon>
        <taxon>Aspergillus</taxon>
        <taxon>Aspergillus subgen. Circumdati</taxon>
    </lineage>
</organism>
<dbReference type="Gene3D" id="2.30.60.10">
    <property type="entry name" value="Cyanovirin-N"/>
    <property type="match status" value="1"/>
</dbReference>
<sequence length="190" mass="20837">MVIERIQANAQLLTPQNATISHNTTDGLEYPLLKEWLVTKRSPELLKDCTDIRYEERSDSKHPDGLPRMLVSAQCQNNQGERRPTETDLSDCLNDAVEKKNQLDDSSFHALDWNGCRGHGDGETLNQFDCMGALSASEGNAGNGTAPLVVVLSGALRNDDGKLSCYGFPGQVLHDYQPASTNETVSKDSE</sequence>
<dbReference type="Proteomes" id="UP000325780">
    <property type="component" value="Unassembled WGS sequence"/>
</dbReference>
<dbReference type="AlphaFoldDB" id="A0A5N6U8P0"/>
<keyword evidence="2" id="KW-1185">Reference proteome</keyword>
<protein>
    <submittedName>
        <fullName evidence="1">Uncharacterized protein</fullName>
    </submittedName>
</protein>
<reference evidence="1 2" key="1">
    <citation type="submission" date="2019-04" db="EMBL/GenBank/DDBJ databases">
        <title>Friends and foes A comparative genomics study of 23 Aspergillus species from section Flavi.</title>
        <authorList>
            <consortium name="DOE Joint Genome Institute"/>
            <person name="Kjaerbolling I."/>
            <person name="Vesth T."/>
            <person name="Frisvad J.C."/>
            <person name="Nybo J.L."/>
            <person name="Theobald S."/>
            <person name="Kildgaard S."/>
            <person name="Isbrandt T."/>
            <person name="Kuo A."/>
            <person name="Sato A."/>
            <person name="Lyhne E.K."/>
            <person name="Kogle M.E."/>
            <person name="Wiebenga A."/>
            <person name="Kun R.S."/>
            <person name="Lubbers R.J."/>
            <person name="Makela M.R."/>
            <person name="Barry K."/>
            <person name="Chovatia M."/>
            <person name="Clum A."/>
            <person name="Daum C."/>
            <person name="Haridas S."/>
            <person name="He G."/>
            <person name="LaButti K."/>
            <person name="Lipzen A."/>
            <person name="Mondo S."/>
            <person name="Riley R."/>
            <person name="Salamov A."/>
            <person name="Simmons B.A."/>
            <person name="Magnuson J.K."/>
            <person name="Henrissat B."/>
            <person name="Mortensen U.H."/>
            <person name="Larsen T.O."/>
            <person name="Devries R.P."/>
            <person name="Grigoriev I.V."/>
            <person name="Machida M."/>
            <person name="Baker S.E."/>
            <person name="Andersen M.R."/>
        </authorList>
    </citation>
    <scope>NUCLEOTIDE SEQUENCE [LARGE SCALE GENOMIC DNA]</scope>
    <source>
        <strain evidence="1 2">IBT 18842</strain>
    </source>
</reference>
<accession>A0A5N6U8P0</accession>
<evidence type="ECO:0000313" key="2">
    <source>
        <dbReference type="Proteomes" id="UP000325780"/>
    </source>
</evidence>
<dbReference type="InterPro" id="IPR036673">
    <property type="entry name" value="Cyanovirin-N_sf"/>
</dbReference>
<proteinExistence type="predicted"/>
<gene>
    <name evidence="1" type="ORF">BDV25DRAFT_135329</name>
</gene>
<evidence type="ECO:0000313" key="1">
    <source>
        <dbReference type="EMBL" id="KAE8154993.1"/>
    </source>
</evidence>